<evidence type="ECO:0000256" key="1">
    <source>
        <dbReference type="ARBA" id="ARBA00004459"/>
    </source>
</evidence>
<evidence type="ECO:0000256" key="2">
    <source>
        <dbReference type="ARBA" id="ARBA00009509"/>
    </source>
</evidence>
<dbReference type="AlphaFoldDB" id="A0A1T4WCY8"/>
<dbReference type="PANTHER" id="PTHR30046:SF2">
    <property type="entry name" value="YOP PROTEINS TRANSLOCATION LIPOPROTEIN J"/>
    <property type="match status" value="1"/>
</dbReference>
<protein>
    <recommendedName>
        <fullName evidence="8">Lipoprotein</fullName>
    </recommendedName>
</protein>
<evidence type="ECO:0000259" key="9">
    <source>
        <dbReference type="Pfam" id="PF01514"/>
    </source>
</evidence>
<evidence type="ECO:0000256" key="5">
    <source>
        <dbReference type="ARBA" id="ARBA00023139"/>
    </source>
</evidence>
<dbReference type="PRINTS" id="PR01338">
    <property type="entry name" value="TYPE3OMKPROT"/>
</dbReference>
<reference evidence="10 11" key="1">
    <citation type="submission" date="2017-02" db="EMBL/GenBank/DDBJ databases">
        <authorList>
            <person name="Peterson S.W."/>
        </authorList>
    </citation>
    <scope>NUCLEOTIDE SEQUENCE [LARGE SCALE GENOMIC DNA]</scope>
    <source>
        <strain evidence="10 11">ATCC 49788</strain>
    </source>
</reference>
<evidence type="ECO:0000256" key="4">
    <source>
        <dbReference type="ARBA" id="ARBA00023136"/>
    </source>
</evidence>
<evidence type="ECO:0000313" key="11">
    <source>
        <dbReference type="Proteomes" id="UP000190460"/>
    </source>
</evidence>
<dbReference type="Proteomes" id="UP000190460">
    <property type="component" value="Unassembled WGS sequence"/>
</dbReference>
<comment type="similarity">
    <text evidence="2 8">Belongs to the YscJ lipoprotein family.</text>
</comment>
<gene>
    <name evidence="10" type="ORF">SAMN02745130_01482</name>
</gene>
<dbReference type="Pfam" id="PF01514">
    <property type="entry name" value="YscJ_FliF"/>
    <property type="match status" value="1"/>
</dbReference>
<dbReference type="GO" id="GO:0009279">
    <property type="term" value="C:cell outer membrane"/>
    <property type="evidence" value="ECO:0007669"/>
    <property type="project" value="UniProtKB-SubCell"/>
</dbReference>
<proteinExistence type="inferred from homology"/>
<dbReference type="PANTHER" id="PTHR30046">
    <property type="entry name" value="FLAGELLAR M-RING PROTEIN"/>
    <property type="match status" value="1"/>
</dbReference>
<dbReference type="PROSITE" id="PS51257">
    <property type="entry name" value="PROKAR_LIPOPROTEIN"/>
    <property type="match status" value="1"/>
</dbReference>
<keyword evidence="3 8" id="KW-0732">Signal</keyword>
<feature type="domain" description="Flagellar M-ring N-terminal" evidence="9">
    <location>
        <begin position="26"/>
        <end position="191"/>
    </location>
</feature>
<dbReference type="STRING" id="92487.SAMN02745130_01482"/>
<keyword evidence="11" id="KW-1185">Reference proteome</keyword>
<comment type="subcellular location">
    <subcellularLocation>
        <location evidence="1">Cell outer membrane</location>
        <topology evidence="1">Lipid-anchor</topology>
    </subcellularLocation>
</comment>
<evidence type="ECO:0000256" key="6">
    <source>
        <dbReference type="ARBA" id="ARBA00023237"/>
    </source>
</evidence>
<accession>A0A1T4WCY8</accession>
<dbReference type="EMBL" id="FUYB01000005">
    <property type="protein sequence ID" value="SKA75176.1"/>
    <property type="molecule type" value="Genomic_DNA"/>
</dbReference>
<evidence type="ECO:0000256" key="7">
    <source>
        <dbReference type="ARBA" id="ARBA00023288"/>
    </source>
</evidence>
<evidence type="ECO:0000256" key="3">
    <source>
        <dbReference type="ARBA" id="ARBA00022729"/>
    </source>
</evidence>
<keyword evidence="7 8" id="KW-0449">Lipoprotein</keyword>
<organism evidence="10 11">
    <name type="scientific">Thiothrix eikelboomii</name>
    <dbReference type="NCBI Taxonomy" id="92487"/>
    <lineage>
        <taxon>Bacteria</taxon>
        <taxon>Pseudomonadati</taxon>
        <taxon>Pseudomonadota</taxon>
        <taxon>Gammaproteobacteria</taxon>
        <taxon>Thiotrichales</taxon>
        <taxon>Thiotrichaceae</taxon>
        <taxon>Thiothrix</taxon>
    </lineage>
</organism>
<dbReference type="RefSeq" id="WP_078921958.1">
    <property type="nucleotide sequence ID" value="NZ_FUYB01000005.1"/>
</dbReference>
<dbReference type="InterPro" id="IPR045851">
    <property type="entry name" value="AMP-bd_C_sf"/>
</dbReference>
<dbReference type="Gene3D" id="3.30.70.1530">
    <property type="entry name" value="Hypothetical protein rpa1041"/>
    <property type="match status" value="1"/>
</dbReference>
<dbReference type="OrthoDB" id="115186at2"/>
<keyword evidence="6 8" id="KW-0998">Cell outer membrane</keyword>
<dbReference type="InterPro" id="IPR043427">
    <property type="entry name" value="YscJ/FliF"/>
</dbReference>
<dbReference type="Gene3D" id="3.30.300.30">
    <property type="match status" value="1"/>
</dbReference>
<evidence type="ECO:0000256" key="8">
    <source>
        <dbReference type="RuleBase" id="RU364102"/>
    </source>
</evidence>
<dbReference type="InterPro" id="IPR006182">
    <property type="entry name" value="FliF_N_dom"/>
</dbReference>
<name>A0A1T4WCY8_9GAMM</name>
<keyword evidence="5 8" id="KW-0564">Palmitate</keyword>
<dbReference type="GO" id="GO:0009306">
    <property type="term" value="P:protein secretion"/>
    <property type="evidence" value="ECO:0007669"/>
    <property type="project" value="InterPro"/>
</dbReference>
<dbReference type="InterPro" id="IPR003282">
    <property type="entry name" value="T3SS_SctJ"/>
</dbReference>
<sequence>MKINTIKGIPAIFLFTLLALSGCKTDLYSGLAEQDANNMLAIMLNQGISAEKIVDKKTNTYTLSVDKSSIPVAVRLLQEHGYPKEKVFSVNEMFQKDGLISSPTEERARFIFALSQSVQETLTQIDGVLVARVHVVLPETSASGQQVKPSSASVFIKYHPAYDLESMKSEIKLIVEKSIEGLTYDKVSVVMVPAQLNKIEK</sequence>
<dbReference type="NCBIfam" id="TIGR02544">
    <property type="entry name" value="III_secr_YscJ"/>
    <property type="match status" value="1"/>
</dbReference>
<keyword evidence="4" id="KW-0472">Membrane</keyword>
<evidence type="ECO:0000313" key="10">
    <source>
        <dbReference type="EMBL" id="SKA75176.1"/>
    </source>
</evidence>